<reference evidence="2" key="1">
    <citation type="submission" date="2011-09" db="EMBL/GenBank/DDBJ databases">
        <title>Complete sequence of Halovivax ruber XH-70.</title>
        <authorList>
            <consortium name="US DOE Joint Genome Institute"/>
            <person name="Lucas S."/>
            <person name="Han J."/>
            <person name="Lapidus A."/>
            <person name="Cheng J.-F."/>
            <person name="Goodwin L."/>
            <person name="Pitluck S."/>
            <person name="Peters L."/>
            <person name="Mikhailova N."/>
            <person name="Davenport K."/>
            <person name="Detter J.C."/>
            <person name="Han C."/>
            <person name="Tapia R."/>
            <person name="Land M."/>
            <person name="Hauser L."/>
            <person name="Kyrpides N."/>
            <person name="Ivanova N."/>
            <person name="Pagani I."/>
            <person name="Sproer C."/>
            <person name="Anderson I."/>
            <person name="Woyke T."/>
        </authorList>
    </citation>
    <scope>NUCLEOTIDE SEQUENCE</scope>
    <source>
        <strain evidence="2">XH-70</strain>
    </source>
</reference>
<dbReference type="eggNOG" id="arCOG04576">
    <property type="taxonomic scope" value="Archaea"/>
</dbReference>
<dbReference type="Proteomes" id="UP000010846">
    <property type="component" value="Chromosome"/>
</dbReference>
<dbReference type="AlphaFoldDB" id="L0ICQ4"/>
<dbReference type="HOGENOM" id="CLU_2490375_0_0_2"/>
<organism evidence="2 3">
    <name type="scientific">Halovivax ruber (strain DSM 18193 / JCM 13892 / XH-70)</name>
    <dbReference type="NCBI Taxonomy" id="797302"/>
    <lineage>
        <taxon>Archaea</taxon>
        <taxon>Methanobacteriati</taxon>
        <taxon>Methanobacteriota</taxon>
        <taxon>Stenosarchaea group</taxon>
        <taxon>Halobacteria</taxon>
        <taxon>Halobacteriales</taxon>
        <taxon>Natrialbaceae</taxon>
        <taxon>Halovivax</taxon>
    </lineage>
</organism>
<proteinExistence type="predicted"/>
<dbReference type="Pfam" id="PF20576">
    <property type="entry name" value="HEWD"/>
    <property type="match status" value="1"/>
</dbReference>
<dbReference type="KEGG" id="hru:Halru_1398"/>
<evidence type="ECO:0000259" key="1">
    <source>
        <dbReference type="Pfam" id="PF20576"/>
    </source>
</evidence>
<keyword evidence="3" id="KW-1185">Reference proteome</keyword>
<dbReference type="STRING" id="797302.Halru_1398"/>
<protein>
    <recommendedName>
        <fullName evidence="1">HEWD domain-containing protein</fullName>
    </recommendedName>
</protein>
<evidence type="ECO:0000313" key="2">
    <source>
        <dbReference type="EMBL" id="AGB16011.1"/>
    </source>
</evidence>
<evidence type="ECO:0000313" key="3">
    <source>
        <dbReference type="Proteomes" id="UP000010846"/>
    </source>
</evidence>
<accession>L0ICQ4</accession>
<dbReference type="EMBL" id="CP003050">
    <property type="protein sequence ID" value="AGB16011.1"/>
    <property type="molecule type" value="Genomic_DNA"/>
</dbReference>
<name>L0ICQ4_HALRX</name>
<dbReference type="InterPro" id="IPR046782">
    <property type="entry name" value="HEWD"/>
</dbReference>
<gene>
    <name evidence="2" type="ordered locus">Halru_1398</name>
</gene>
<sequence length="86" mass="10261">MPPVPRACIRFQWRSDCMATNGQDRPIRAPDRRRCEQCGRVETWDPLREQWAIADATRRDRTRRWCIHEWDITGSFCPVESADRQS</sequence>
<dbReference type="RefSeq" id="WP_015300658.1">
    <property type="nucleotide sequence ID" value="NC_019964.1"/>
</dbReference>
<feature type="domain" description="HEWD" evidence="1">
    <location>
        <begin position="25"/>
        <end position="81"/>
    </location>
</feature>
<dbReference type="GeneID" id="90047867"/>